<proteinExistence type="predicted"/>
<feature type="non-terminal residue" evidence="1">
    <location>
        <position position="1"/>
    </location>
</feature>
<dbReference type="EMBL" id="HADX01004565">
    <property type="protein sequence ID" value="SBP26797.1"/>
    <property type="molecule type" value="Transcribed_RNA"/>
</dbReference>
<name>A0A1A7Y8J8_9TELE</name>
<accession>A0A1A7Y8J8</accession>
<evidence type="ECO:0000313" key="1">
    <source>
        <dbReference type="EMBL" id="SBP26797.1"/>
    </source>
</evidence>
<reference evidence="1" key="2">
    <citation type="submission" date="2016-06" db="EMBL/GenBank/DDBJ databases">
        <title>The genome of a short-lived fish provides insights into sex chromosome evolution and the genetic control of aging.</title>
        <authorList>
            <person name="Reichwald K."/>
            <person name="Felder M."/>
            <person name="Petzold A."/>
            <person name="Koch P."/>
            <person name="Groth M."/>
            <person name="Platzer M."/>
        </authorList>
    </citation>
    <scope>NUCLEOTIDE SEQUENCE</scope>
    <source>
        <tissue evidence="1">Brain</tissue>
    </source>
</reference>
<feature type="non-terminal residue" evidence="1">
    <location>
        <position position="56"/>
    </location>
</feature>
<organism evidence="1">
    <name type="scientific">Iconisemion striatum</name>
    <dbReference type="NCBI Taxonomy" id="60296"/>
    <lineage>
        <taxon>Eukaryota</taxon>
        <taxon>Metazoa</taxon>
        <taxon>Chordata</taxon>
        <taxon>Craniata</taxon>
        <taxon>Vertebrata</taxon>
        <taxon>Euteleostomi</taxon>
        <taxon>Actinopterygii</taxon>
        <taxon>Neopterygii</taxon>
        <taxon>Teleostei</taxon>
        <taxon>Neoteleostei</taxon>
        <taxon>Acanthomorphata</taxon>
        <taxon>Ovalentaria</taxon>
        <taxon>Atherinomorphae</taxon>
        <taxon>Cyprinodontiformes</taxon>
        <taxon>Nothobranchiidae</taxon>
        <taxon>Iconisemion</taxon>
    </lineage>
</organism>
<sequence length="56" mass="6511">LMLRCDTSQSELFLLSIAVKVSLQHEELVLMSNYKFTNILQKSTIKKNKNIRTDLI</sequence>
<gene>
    <name evidence="1" type="primary">Nfu_g_1_006474</name>
</gene>
<reference evidence="1" key="1">
    <citation type="submission" date="2016-05" db="EMBL/GenBank/DDBJ databases">
        <authorList>
            <person name="Lavstsen T."/>
            <person name="Jespersen J.S."/>
        </authorList>
    </citation>
    <scope>NUCLEOTIDE SEQUENCE</scope>
    <source>
        <tissue evidence="1">Brain</tissue>
    </source>
</reference>
<protein>
    <submittedName>
        <fullName evidence="1">Uncharacterized protein</fullName>
    </submittedName>
</protein>
<dbReference type="AlphaFoldDB" id="A0A1A7Y8J8"/>